<evidence type="ECO:0000313" key="2">
    <source>
        <dbReference type="Proteomes" id="UP000887013"/>
    </source>
</evidence>
<comment type="caution">
    <text evidence="1">The sequence shown here is derived from an EMBL/GenBank/DDBJ whole genome shotgun (WGS) entry which is preliminary data.</text>
</comment>
<reference evidence="1" key="1">
    <citation type="submission" date="2020-08" db="EMBL/GenBank/DDBJ databases">
        <title>Multicomponent nature underlies the extraordinary mechanical properties of spider dragline silk.</title>
        <authorList>
            <person name="Kono N."/>
            <person name="Nakamura H."/>
            <person name="Mori M."/>
            <person name="Yoshida Y."/>
            <person name="Ohtoshi R."/>
            <person name="Malay A.D."/>
            <person name="Moran D.A.P."/>
            <person name="Tomita M."/>
            <person name="Numata K."/>
            <person name="Arakawa K."/>
        </authorList>
    </citation>
    <scope>NUCLEOTIDE SEQUENCE</scope>
</reference>
<dbReference type="PANTHER" id="PTHR33964:SF1">
    <property type="entry name" value="RE45066P"/>
    <property type="match status" value="1"/>
</dbReference>
<dbReference type="PANTHER" id="PTHR33964">
    <property type="entry name" value="RE45066P-RELATED"/>
    <property type="match status" value="1"/>
</dbReference>
<organism evidence="1 2">
    <name type="scientific">Nephila pilipes</name>
    <name type="common">Giant wood spider</name>
    <name type="synonym">Nephila maculata</name>
    <dbReference type="NCBI Taxonomy" id="299642"/>
    <lineage>
        <taxon>Eukaryota</taxon>
        <taxon>Metazoa</taxon>
        <taxon>Ecdysozoa</taxon>
        <taxon>Arthropoda</taxon>
        <taxon>Chelicerata</taxon>
        <taxon>Arachnida</taxon>
        <taxon>Araneae</taxon>
        <taxon>Araneomorphae</taxon>
        <taxon>Entelegynae</taxon>
        <taxon>Araneoidea</taxon>
        <taxon>Nephilidae</taxon>
        <taxon>Nephila</taxon>
    </lineage>
</organism>
<gene>
    <name evidence="1" type="primary">NCL1_35872</name>
    <name evidence="1" type="ORF">NPIL_508221</name>
</gene>
<protein>
    <submittedName>
        <fullName evidence="1">Uncharacterized protein</fullName>
    </submittedName>
</protein>
<dbReference type="EMBL" id="BMAW01003603">
    <property type="protein sequence ID" value="GFS84500.1"/>
    <property type="molecule type" value="Genomic_DNA"/>
</dbReference>
<keyword evidence="2" id="KW-1185">Reference proteome</keyword>
<dbReference type="Proteomes" id="UP000887013">
    <property type="component" value="Unassembled WGS sequence"/>
</dbReference>
<dbReference type="AlphaFoldDB" id="A0A8X6MYS3"/>
<sequence>MMTLKASVEVSKLHNSKNEYLEFNMIAGFLIAAFIIQGNEGKVAEDNCDVSRFSECYSMSPEEFMHDKFRPSKEKLEKYCPSLLEMANCFQDFTDECKNNNDELFGVYTYDINFIKELCNKQSVLRNDYLQNAECYQSLKPQFSQCGDDGSNAYNHYIDSIDYKDDSKEKYHQSCLTAAYGLACVISSTDSTCGGTAFRAFFEMEKLKESIVFTKYFCSHIDFDKEVEYGFFTTLKIPENQKSSFNEVLDYLKEQLIANDKK</sequence>
<name>A0A8X6MYS3_NEPPI</name>
<evidence type="ECO:0000313" key="1">
    <source>
        <dbReference type="EMBL" id="GFS84500.1"/>
    </source>
</evidence>
<accession>A0A8X6MYS3</accession>
<proteinExistence type="predicted"/>
<dbReference type="OrthoDB" id="6421567at2759"/>